<dbReference type="InterPro" id="IPR050097">
    <property type="entry name" value="Ferredoxin-NADP_redctase_2"/>
</dbReference>
<keyword evidence="2" id="KW-0560">Oxidoreductase</keyword>
<evidence type="ECO:0000256" key="2">
    <source>
        <dbReference type="ARBA" id="ARBA00023002"/>
    </source>
</evidence>
<sequence>MTEEVFDTIIIGGGVAGLGAAVYCGRFQMKTLILTEKKGGTIILTKDIGNYPGFKNITGMELAKKLEEHVKEYGVEIQTGKVTKVESDKVEGNCFKVFVGEKSFLTKTIIFATGTEWKKLKVPGEEEFTAKGVHYCALCDGAIYKDKVIGVVGGSDSAAKEALLLTEYGKKVFIIYRKEEIRAEPINYERVKENKKIEIINNTNVVEIKGNKTVTGIVLDKPYNGSKEFKLDALFVEIGHIPLSNLAKDLGLDLNDKHEIKVDRDSKTNINGVFAAGDVVDTRFKQAITGVGEGVQAAFSAYQYINNNKLTSAPSN</sequence>
<evidence type="ECO:0000259" key="3">
    <source>
        <dbReference type="Pfam" id="PF07992"/>
    </source>
</evidence>
<dbReference type="InterPro" id="IPR023753">
    <property type="entry name" value="FAD/NAD-binding_dom"/>
</dbReference>
<gene>
    <name evidence="4" type="ORF">CL943_03965</name>
</gene>
<dbReference type="GO" id="GO:0016491">
    <property type="term" value="F:oxidoreductase activity"/>
    <property type="evidence" value="ECO:0007669"/>
    <property type="project" value="UniProtKB-KW"/>
</dbReference>
<dbReference type="Proteomes" id="UP000226592">
    <property type="component" value="Unassembled WGS sequence"/>
</dbReference>
<organism evidence="4 5">
    <name type="scientific">Candidatus Iainarchaeum sp</name>
    <dbReference type="NCBI Taxonomy" id="3101447"/>
    <lineage>
        <taxon>Archaea</taxon>
        <taxon>Candidatus Iainarchaeota</taxon>
        <taxon>Candidatus Iainarchaeia</taxon>
        <taxon>Candidatus Iainarchaeales</taxon>
        <taxon>Candidatus Iainarchaeaceae</taxon>
        <taxon>Candidatus Iainarchaeum</taxon>
    </lineage>
</organism>
<comment type="caution">
    <text evidence="4">The sequence shown here is derived from an EMBL/GenBank/DDBJ whole genome shotgun (WGS) entry which is preliminary data.</text>
</comment>
<feature type="domain" description="FAD/NAD(P)-binding" evidence="3">
    <location>
        <begin position="6"/>
        <end position="294"/>
    </location>
</feature>
<dbReference type="Gene3D" id="3.50.50.60">
    <property type="entry name" value="FAD/NAD(P)-binding domain"/>
    <property type="match status" value="2"/>
</dbReference>
<dbReference type="PRINTS" id="PR00368">
    <property type="entry name" value="FADPNR"/>
</dbReference>
<evidence type="ECO:0000256" key="1">
    <source>
        <dbReference type="ARBA" id="ARBA00022630"/>
    </source>
</evidence>
<dbReference type="AlphaFoldDB" id="A0A2D6M1V8"/>
<dbReference type="PANTHER" id="PTHR48105">
    <property type="entry name" value="THIOREDOXIN REDUCTASE 1-RELATED-RELATED"/>
    <property type="match status" value="1"/>
</dbReference>
<accession>A0A2D6M1V8</accession>
<dbReference type="SUPFAM" id="SSF51905">
    <property type="entry name" value="FAD/NAD(P)-binding domain"/>
    <property type="match status" value="1"/>
</dbReference>
<protein>
    <recommendedName>
        <fullName evidence="3">FAD/NAD(P)-binding domain-containing protein</fullName>
    </recommendedName>
</protein>
<proteinExistence type="predicted"/>
<dbReference type="Pfam" id="PF07992">
    <property type="entry name" value="Pyr_redox_2"/>
    <property type="match status" value="1"/>
</dbReference>
<dbReference type="InterPro" id="IPR036188">
    <property type="entry name" value="FAD/NAD-bd_sf"/>
</dbReference>
<evidence type="ECO:0000313" key="4">
    <source>
        <dbReference type="EMBL" id="MAG22428.1"/>
    </source>
</evidence>
<reference evidence="5" key="1">
    <citation type="submission" date="2017-09" db="EMBL/GenBank/DDBJ databases">
        <title>The Reconstruction of 2,631 Draft Metagenome-Assembled Genomes from the Global Oceans.</title>
        <authorList>
            <person name="Tully B.J."/>
            <person name="Graham E.D."/>
            <person name="Heidelberg J.F."/>
        </authorList>
    </citation>
    <scope>NUCLEOTIDE SEQUENCE [LARGE SCALE GENOMIC DNA]</scope>
</reference>
<name>A0A2D6M1V8_9ARCH</name>
<dbReference type="EMBL" id="NZBU01000012">
    <property type="protein sequence ID" value="MAG22428.1"/>
    <property type="molecule type" value="Genomic_DNA"/>
</dbReference>
<dbReference type="PRINTS" id="PR00469">
    <property type="entry name" value="PNDRDTASEII"/>
</dbReference>
<evidence type="ECO:0000313" key="5">
    <source>
        <dbReference type="Proteomes" id="UP000226592"/>
    </source>
</evidence>
<keyword evidence="1" id="KW-0285">Flavoprotein</keyword>